<reference evidence="2 3" key="1">
    <citation type="submission" date="2015-09" db="EMBL/GenBank/DDBJ databases">
        <title>Sorangium comparison.</title>
        <authorList>
            <person name="Zaburannyi N."/>
            <person name="Bunk B."/>
            <person name="Overmann J."/>
            <person name="Mueller R."/>
        </authorList>
    </citation>
    <scope>NUCLEOTIDE SEQUENCE [LARGE SCALE GENOMIC DNA]</scope>
    <source>
        <strain evidence="2 3">So ceGT47</strain>
    </source>
</reference>
<proteinExistence type="predicted"/>
<sequence length="954" mass="101183">MQSPETPSLRRERIGIIVLCASAAVAMSPGVGGGARDRSTALATALAEQGIAAAPGDVVWVDPPGGAFRPFGLSARAVARGAVRGEPTDLYLVDTELSPEGVLLAVSGIHNLTETSGAEESRPVVRRETLAYVSRPLIEAASPTVHVLHLDGQPLRSGGDWSRIERLQNAVTNWQTTGRFRGIGRRTFAIDVSRGAPPGADEPGAEEPGAEEPGAKEPDAKEPGAKEPGVEAPGGDAPGGATRPSSARDVEIALEDDRAVVVRASGREARLPLRGAADAPLPPWIRAEASETARPGNVVTWAVDRVRFVIGDDAMQTVKAVAFTALDFILRNKEAVTGDTGAEDIAADLGKSALDPPVRQIPIDPEIGWPPPPLVPWVTPPLPGEGQWTPQGGDAFVRKLDGLPPAFMTTFLRADRARRATRVYIALWDPRQVELHMMAGTVEPKGATGEAGPGLIPRTPEVMKRVVAASNAGFQAMHGEFGMMADGVVYLPPKPYAATVAVRRDGSTVFGTWSEDETIPEWMLSYRQNMTVMVQDEKWNPYGRTWWGGTPPGWADKTHTVRSGICLTKERFVAYFYGGDISPDALARAMIQARCAYGIALDMNAGHSGLEFYYVAPGGELPALDRALRGEWEAEGEVSGLSGYRFRGRRLIRGMGLMNFPRYIRRESRDFFYMTLRHLLPGPPLAPRVAPPEAGEGVWRTQGLPQHGFPYALATTEIRPDAARPDVRLRVLKVDPRTVAAAAVGEPGTPPGAASSGATVAVLAADAAAPGAGQGDVAGAWHSAGAFSISPTAPVRGAVRLATGYSGSAGAVAGVGVNDEDGMLIYVERATAEPPGAPPAAPLPDAAAPPAPRADPRDASLIQEFLAGLGCSSRIYFLRPLSLALGGDTDLSGAAVHPPSGPRVVRLTRAEAPGAGRMFEDTPVVPRSVWYPLQQKRVRYFKKPKKEENSDVSD</sequence>
<protein>
    <submittedName>
        <fullName evidence="2">Uncharacterized protein</fullName>
    </submittedName>
</protein>
<feature type="region of interest" description="Disordered" evidence="1">
    <location>
        <begin position="833"/>
        <end position="855"/>
    </location>
</feature>
<feature type="compositionally biased region" description="Basic and acidic residues" evidence="1">
    <location>
        <begin position="213"/>
        <end position="229"/>
    </location>
</feature>
<dbReference type="RefSeq" id="WP_129348704.1">
    <property type="nucleotide sequence ID" value="NZ_CP012670.1"/>
</dbReference>
<organism evidence="2 3">
    <name type="scientific">Sorangium cellulosum</name>
    <name type="common">Polyangium cellulosum</name>
    <dbReference type="NCBI Taxonomy" id="56"/>
    <lineage>
        <taxon>Bacteria</taxon>
        <taxon>Pseudomonadati</taxon>
        <taxon>Myxococcota</taxon>
        <taxon>Polyangia</taxon>
        <taxon>Polyangiales</taxon>
        <taxon>Polyangiaceae</taxon>
        <taxon>Sorangium</taxon>
    </lineage>
</organism>
<dbReference type="PANTHER" id="PTHR48125:SF10">
    <property type="entry name" value="OS12G0136300 PROTEIN"/>
    <property type="match status" value="1"/>
</dbReference>
<dbReference type="Proteomes" id="UP000295781">
    <property type="component" value="Chromosome"/>
</dbReference>
<dbReference type="AlphaFoldDB" id="A0A4P2Q3D2"/>
<dbReference type="PANTHER" id="PTHR48125">
    <property type="entry name" value="LP07818P1"/>
    <property type="match status" value="1"/>
</dbReference>
<dbReference type="EMBL" id="CP012670">
    <property type="protein sequence ID" value="AUX23498.1"/>
    <property type="molecule type" value="Genomic_DNA"/>
</dbReference>
<evidence type="ECO:0000313" key="3">
    <source>
        <dbReference type="Proteomes" id="UP000295781"/>
    </source>
</evidence>
<dbReference type="OrthoDB" id="5480176at2"/>
<feature type="region of interest" description="Disordered" evidence="1">
    <location>
        <begin position="192"/>
        <end position="247"/>
    </location>
</feature>
<gene>
    <name evidence="2" type="ORF">SOCEGT47_040250</name>
</gene>
<evidence type="ECO:0000313" key="2">
    <source>
        <dbReference type="EMBL" id="AUX23498.1"/>
    </source>
</evidence>
<feature type="compositionally biased region" description="Pro residues" evidence="1">
    <location>
        <begin position="835"/>
        <end position="853"/>
    </location>
</feature>
<evidence type="ECO:0000256" key="1">
    <source>
        <dbReference type="SAM" id="MobiDB-lite"/>
    </source>
</evidence>
<name>A0A4P2Q3D2_SORCE</name>
<accession>A0A4P2Q3D2</accession>